<gene>
    <name evidence="4" type="ORF">GCM10007888_08770</name>
    <name evidence="3" type="ORF">MOX02_61780</name>
</gene>
<feature type="chain" id="PRO_5021981227" description="LPXTG cell wall anchor domain-containing protein" evidence="2">
    <location>
        <begin position="22"/>
        <end position="75"/>
    </location>
</feature>
<keyword evidence="1" id="KW-0472">Membrane</keyword>
<evidence type="ECO:0008006" key="7">
    <source>
        <dbReference type="Google" id="ProtNLM"/>
    </source>
</evidence>
<keyword evidence="1" id="KW-0812">Transmembrane</keyword>
<feature type="signal peptide" evidence="2">
    <location>
        <begin position="1"/>
        <end position="21"/>
    </location>
</feature>
<evidence type="ECO:0000256" key="2">
    <source>
        <dbReference type="SAM" id="SignalP"/>
    </source>
</evidence>
<evidence type="ECO:0000313" key="5">
    <source>
        <dbReference type="Proteomes" id="UP000321960"/>
    </source>
</evidence>
<protein>
    <recommendedName>
        <fullName evidence="7">LPXTG cell wall anchor domain-containing protein</fullName>
    </recommendedName>
</protein>
<keyword evidence="1" id="KW-1133">Transmembrane helix</keyword>
<proteinExistence type="predicted"/>
<dbReference type="EMBL" id="BJZU01000314">
    <property type="protein sequence ID" value="GEP08140.1"/>
    <property type="molecule type" value="Genomic_DNA"/>
</dbReference>
<reference evidence="4" key="4">
    <citation type="submission" date="2023-01" db="EMBL/GenBank/DDBJ databases">
        <title>Draft genome sequence of Methylobacterium oxalidis strain NBRC 107715.</title>
        <authorList>
            <person name="Sun Q."/>
            <person name="Mori K."/>
        </authorList>
    </citation>
    <scope>NUCLEOTIDE SEQUENCE</scope>
    <source>
        <strain evidence="4">NBRC 107715</strain>
    </source>
</reference>
<name>A0A512JDW1_9HYPH</name>
<sequence length="75" mass="7984">MLKTAQASAFLWLVIASQAIAQVTTAPTTPAPAQPTAPATTHAAGGTNWLWLLILAALIAVAVWYFMRRRGAPRL</sequence>
<accession>A0A512JDW1</accession>
<feature type="transmembrane region" description="Helical" evidence="1">
    <location>
        <begin position="49"/>
        <end position="67"/>
    </location>
</feature>
<keyword evidence="2" id="KW-0732">Signal</keyword>
<organism evidence="3 5">
    <name type="scientific">Methylobacterium oxalidis</name>
    <dbReference type="NCBI Taxonomy" id="944322"/>
    <lineage>
        <taxon>Bacteria</taxon>
        <taxon>Pseudomonadati</taxon>
        <taxon>Pseudomonadota</taxon>
        <taxon>Alphaproteobacteria</taxon>
        <taxon>Hyphomicrobiales</taxon>
        <taxon>Methylobacteriaceae</taxon>
        <taxon>Methylobacterium</taxon>
    </lineage>
</organism>
<reference evidence="6" key="2">
    <citation type="journal article" date="2019" name="Int. J. Syst. Evol. Microbiol.">
        <title>The Global Catalogue of Microorganisms (GCM) 10K type strain sequencing project: providing services to taxonomists for standard genome sequencing and annotation.</title>
        <authorList>
            <consortium name="The Broad Institute Genomics Platform"/>
            <consortium name="The Broad Institute Genome Sequencing Center for Infectious Disease"/>
            <person name="Wu L."/>
            <person name="Ma J."/>
        </authorList>
    </citation>
    <scope>NUCLEOTIDE SEQUENCE [LARGE SCALE GENOMIC DNA]</scope>
    <source>
        <strain evidence="6">NBRC 107715</strain>
    </source>
</reference>
<evidence type="ECO:0000313" key="3">
    <source>
        <dbReference type="EMBL" id="GEP08140.1"/>
    </source>
</evidence>
<evidence type="ECO:0000313" key="6">
    <source>
        <dbReference type="Proteomes" id="UP001156856"/>
    </source>
</evidence>
<comment type="caution">
    <text evidence="3">The sequence shown here is derived from an EMBL/GenBank/DDBJ whole genome shotgun (WGS) entry which is preliminary data.</text>
</comment>
<dbReference type="Proteomes" id="UP001156856">
    <property type="component" value="Unassembled WGS sequence"/>
</dbReference>
<dbReference type="RefSeq" id="WP_147029538.1">
    <property type="nucleotide sequence ID" value="NZ_BJZU01000314.1"/>
</dbReference>
<evidence type="ECO:0000256" key="1">
    <source>
        <dbReference type="SAM" id="Phobius"/>
    </source>
</evidence>
<reference evidence="4" key="1">
    <citation type="journal article" date="2014" name="Int. J. Syst. Evol. Microbiol.">
        <title>Complete genome of a new Firmicutes species belonging to the dominant human colonic microbiota ('Ruminococcus bicirculans') reveals two chromosomes and a selective capacity to utilize plant glucans.</title>
        <authorList>
            <consortium name="NISC Comparative Sequencing Program"/>
            <person name="Wegmann U."/>
            <person name="Louis P."/>
            <person name="Goesmann A."/>
            <person name="Henrissat B."/>
            <person name="Duncan S.H."/>
            <person name="Flint H.J."/>
        </authorList>
    </citation>
    <scope>NUCLEOTIDE SEQUENCE</scope>
    <source>
        <strain evidence="4">NBRC 107715</strain>
    </source>
</reference>
<dbReference type="AlphaFoldDB" id="A0A512JDW1"/>
<evidence type="ECO:0000313" key="4">
    <source>
        <dbReference type="EMBL" id="GLS62496.1"/>
    </source>
</evidence>
<dbReference type="EMBL" id="BSPK01000012">
    <property type="protein sequence ID" value="GLS62496.1"/>
    <property type="molecule type" value="Genomic_DNA"/>
</dbReference>
<keyword evidence="6" id="KW-1185">Reference proteome</keyword>
<dbReference type="Proteomes" id="UP000321960">
    <property type="component" value="Unassembled WGS sequence"/>
</dbReference>
<reference evidence="3 5" key="3">
    <citation type="submission" date="2019-07" db="EMBL/GenBank/DDBJ databases">
        <title>Whole genome shotgun sequence of Methylobacterium oxalidis NBRC 107715.</title>
        <authorList>
            <person name="Hosoyama A."/>
            <person name="Uohara A."/>
            <person name="Ohji S."/>
            <person name="Ichikawa N."/>
        </authorList>
    </citation>
    <scope>NUCLEOTIDE SEQUENCE [LARGE SCALE GENOMIC DNA]</scope>
    <source>
        <strain evidence="3 5">NBRC 107715</strain>
    </source>
</reference>